<accession>A0A834J4U5</accession>
<name>A0A834J4U5_VESGE</name>
<proteinExistence type="predicted"/>
<dbReference type="AlphaFoldDB" id="A0A834J4U5"/>
<dbReference type="EMBL" id="JACSDZ010000023">
    <property type="protein sequence ID" value="KAF7380459.1"/>
    <property type="molecule type" value="Genomic_DNA"/>
</dbReference>
<keyword evidence="2" id="KW-1185">Reference proteome</keyword>
<protein>
    <submittedName>
        <fullName evidence="1">Uncharacterized protein</fullName>
    </submittedName>
</protein>
<organism evidence="1 2">
    <name type="scientific">Vespula germanica</name>
    <name type="common">German yellow jacket</name>
    <name type="synonym">Paravespula germanica</name>
    <dbReference type="NCBI Taxonomy" id="30212"/>
    <lineage>
        <taxon>Eukaryota</taxon>
        <taxon>Metazoa</taxon>
        <taxon>Ecdysozoa</taxon>
        <taxon>Arthropoda</taxon>
        <taxon>Hexapoda</taxon>
        <taxon>Insecta</taxon>
        <taxon>Pterygota</taxon>
        <taxon>Neoptera</taxon>
        <taxon>Endopterygota</taxon>
        <taxon>Hymenoptera</taxon>
        <taxon>Apocrita</taxon>
        <taxon>Aculeata</taxon>
        <taxon>Vespoidea</taxon>
        <taxon>Vespidae</taxon>
        <taxon>Vespinae</taxon>
        <taxon>Vespula</taxon>
    </lineage>
</organism>
<comment type="caution">
    <text evidence="1">The sequence shown here is derived from an EMBL/GenBank/DDBJ whole genome shotgun (WGS) entry which is preliminary data.</text>
</comment>
<evidence type="ECO:0000313" key="1">
    <source>
        <dbReference type="EMBL" id="KAF7380459.1"/>
    </source>
</evidence>
<dbReference type="Proteomes" id="UP000617340">
    <property type="component" value="Unassembled WGS sequence"/>
</dbReference>
<reference evidence="1" key="1">
    <citation type="journal article" date="2020" name="G3 (Bethesda)">
        <title>High-Quality Assemblies for Three Invasive Social Wasps from the &lt;i&gt;Vespula&lt;/i&gt; Genus.</title>
        <authorList>
            <person name="Harrop T.W.R."/>
            <person name="Guhlin J."/>
            <person name="McLaughlin G.M."/>
            <person name="Permina E."/>
            <person name="Stockwell P."/>
            <person name="Gilligan J."/>
            <person name="Le Lec M.F."/>
            <person name="Gruber M.A.M."/>
            <person name="Quinn O."/>
            <person name="Lovegrove M."/>
            <person name="Duncan E.J."/>
            <person name="Remnant E.J."/>
            <person name="Van Eeckhoven J."/>
            <person name="Graham B."/>
            <person name="Knapp R.A."/>
            <person name="Langford K.W."/>
            <person name="Kronenberg Z."/>
            <person name="Press M.O."/>
            <person name="Eacker S.M."/>
            <person name="Wilson-Rankin E.E."/>
            <person name="Purcell J."/>
            <person name="Lester P.J."/>
            <person name="Dearden P.K."/>
        </authorList>
    </citation>
    <scope>NUCLEOTIDE SEQUENCE</scope>
    <source>
        <strain evidence="1">Linc-1</strain>
    </source>
</reference>
<gene>
    <name evidence="1" type="ORF">HZH68_016324</name>
</gene>
<sequence length="170" mass="19768">MEQLTSPMIYHCLLYSIFNILSPKMNKENFINIDSDRGNECFENNSQNDFDSSDETSSHILLHPKKRKVMPIKYSSEEENDVEITNIDNSDDDWIEIESDNDGLPKKRIITILSLYDTGSMKTVLRMTCGGYQIELKKPEVILNCNKFMGEVDRTDQFGSMYYFLHKSLK</sequence>
<evidence type="ECO:0000313" key="2">
    <source>
        <dbReference type="Proteomes" id="UP000617340"/>
    </source>
</evidence>